<sequence>MKKYAFFASVFLGLIVMGYSNSSCTDKKTTTDSTRVDTLIVDSSAKDTLENIIEEQPMPKAADELFDDFIFNFAANRKLQLKRIQFPLAVYQNEKVVKKIAKGDWKMEHFFMPQGYYTLIFDNRKQMNLVKDTTIKHVVIEKITFENKTVKQYLFDRINGQWMMTSINNKAMYETTNASFLQFYERFAVDSTFQISSMNSSVTFTAPDPDDDFSSITGSITPEQWPSFKPGLIPSGQIYNILYGQKYTESNQKLFVIRGIANGMETEMIFKRINGKWKLVKFDS</sequence>
<evidence type="ECO:0000313" key="2">
    <source>
        <dbReference type="EMBL" id="EKX99839.1"/>
    </source>
</evidence>
<evidence type="ECO:0000313" key="3">
    <source>
        <dbReference type="Proteomes" id="UP000010433"/>
    </source>
</evidence>
<dbReference type="Pfam" id="PF14254">
    <property type="entry name" value="DUF4348"/>
    <property type="match status" value="1"/>
</dbReference>
<feature type="signal peptide" evidence="1">
    <location>
        <begin position="1"/>
        <end position="22"/>
    </location>
</feature>
<dbReference type="Gene3D" id="3.10.450.410">
    <property type="match status" value="2"/>
</dbReference>
<name>L1N9A6_9BACT</name>
<dbReference type="Proteomes" id="UP000010433">
    <property type="component" value="Unassembled WGS sequence"/>
</dbReference>
<keyword evidence="1" id="KW-0732">Signal</keyword>
<dbReference type="RefSeq" id="WP_009162789.1">
    <property type="nucleotide sequence ID" value="NZ_KB291002.1"/>
</dbReference>
<dbReference type="InterPro" id="IPR025590">
    <property type="entry name" value="DUF4348"/>
</dbReference>
<dbReference type="AlphaFoldDB" id="L1N9A6"/>
<dbReference type="STRING" id="1127699.HMPREF9151_01479"/>
<keyword evidence="3" id="KW-1185">Reference proteome</keyword>
<dbReference type="HOGENOM" id="CLU_978802_0_0_10"/>
<organism evidence="2 3">
    <name type="scientific">Hoylesella saccharolytica F0055</name>
    <dbReference type="NCBI Taxonomy" id="1127699"/>
    <lineage>
        <taxon>Bacteria</taxon>
        <taxon>Pseudomonadati</taxon>
        <taxon>Bacteroidota</taxon>
        <taxon>Bacteroidia</taxon>
        <taxon>Bacteroidales</taxon>
        <taxon>Prevotellaceae</taxon>
        <taxon>Hoylesella</taxon>
    </lineage>
</organism>
<dbReference type="PATRIC" id="fig|1127699.3.peg.1362"/>
<feature type="chain" id="PRO_5003954295" description="DUF4348 domain-containing protein" evidence="1">
    <location>
        <begin position="23"/>
        <end position="284"/>
    </location>
</feature>
<dbReference type="OrthoDB" id="1041782at2"/>
<comment type="caution">
    <text evidence="2">The sequence shown here is derived from an EMBL/GenBank/DDBJ whole genome shotgun (WGS) entry which is preliminary data.</text>
</comment>
<gene>
    <name evidence="2" type="ORF">HMPREF9151_01479</name>
</gene>
<evidence type="ECO:0000256" key="1">
    <source>
        <dbReference type="SAM" id="SignalP"/>
    </source>
</evidence>
<proteinExistence type="predicted"/>
<dbReference type="EMBL" id="AMEP01000095">
    <property type="protein sequence ID" value="EKX99839.1"/>
    <property type="molecule type" value="Genomic_DNA"/>
</dbReference>
<accession>L1N9A6</accession>
<reference evidence="2 3" key="1">
    <citation type="submission" date="2012-05" db="EMBL/GenBank/DDBJ databases">
        <authorList>
            <person name="Weinstock G."/>
            <person name="Sodergren E."/>
            <person name="Lobos E.A."/>
            <person name="Fulton L."/>
            <person name="Fulton R."/>
            <person name="Courtney L."/>
            <person name="Fronick C."/>
            <person name="O'Laughlin M."/>
            <person name="Godfrey J."/>
            <person name="Wilson R.M."/>
            <person name="Miner T."/>
            <person name="Farmer C."/>
            <person name="Delehaunty K."/>
            <person name="Cordes M."/>
            <person name="Minx P."/>
            <person name="Tomlinson C."/>
            <person name="Chen J."/>
            <person name="Wollam A."/>
            <person name="Pepin K.H."/>
            <person name="Bhonagiri V."/>
            <person name="Zhang X."/>
            <person name="Suruliraj S."/>
            <person name="Warren W."/>
            <person name="Mitreva M."/>
            <person name="Mardis E.R."/>
            <person name="Wilson R.K."/>
        </authorList>
    </citation>
    <scope>NUCLEOTIDE SEQUENCE [LARGE SCALE GENOMIC DNA]</scope>
    <source>
        <strain evidence="2 3">F0055</strain>
    </source>
</reference>
<evidence type="ECO:0008006" key="4">
    <source>
        <dbReference type="Google" id="ProtNLM"/>
    </source>
</evidence>
<protein>
    <recommendedName>
        <fullName evidence="4">DUF4348 domain-containing protein</fullName>
    </recommendedName>
</protein>